<evidence type="ECO:0000313" key="2">
    <source>
        <dbReference type="EMBL" id="OAG31397.1"/>
    </source>
</evidence>
<dbReference type="GeneID" id="93648274"/>
<reference evidence="2 3" key="1">
    <citation type="submission" date="2016-02" db="EMBL/GenBank/DDBJ databases">
        <title>Discovery of a natural microsporidian pathogen with a broad tissue tropism in Caenorhabditis elegans.</title>
        <authorList>
            <person name="Luallen R.J."/>
            <person name="Reinke A.W."/>
            <person name="Tong L."/>
            <person name="Botts M.R."/>
            <person name="Felix M.-A."/>
            <person name="Troemel E.R."/>
        </authorList>
    </citation>
    <scope>NUCLEOTIDE SEQUENCE [LARGE SCALE GENOMIC DNA]</scope>
    <source>
        <strain evidence="2 3">JUm2807</strain>
    </source>
</reference>
<keyword evidence="1" id="KW-0732">Signal</keyword>
<evidence type="ECO:0000256" key="1">
    <source>
        <dbReference type="SAM" id="SignalP"/>
    </source>
</evidence>
<feature type="signal peptide" evidence="1">
    <location>
        <begin position="1"/>
        <end position="18"/>
    </location>
</feature>
<gene>
    <name evidence="2" type="ORF">NEDG_01924</name>
</gene>
<feature type="chain" id="PRO_5008060402" evidence="1">
    <location>
        <begin position="19"/>
        <end position="526"/>
    </location>
</feature>
<protein>
    <submittedName>
        <fullName evidence="2">Uncharacterized protein</fullName>
    </submittedName>
</protein>
<dbReference type="EMBL" id="LTDL01000016">
    <property type="protein sequence ID" value="OAG31397.1"/>
    <property type="molecule type" value="Genomic_DNA"/>
</dbReference>
<organism evidence="2 3">
    <name type="scientific">Nematocida displodere</name>
    <dbReference type="NCBI Taxonomy" id="1805483"/>
    <lineage>
        <taxon>Eukaryota</taxon>
        <taxon>Fungi</taxon>
        <taxon>Fungi incertae sedis</taxon>
        <taxon>Microsporidia</taxon>
        <taxon>Nematocida</taxon>
    </lineage>
</organism>
<dbReference type="OrthoDB" id="2196390at2759"/>
<keyword evidence="3" id="KW-1185">Reference proteome</keyword>
<accession>A0A177EHH7</accession>
<sequence>MHALYLLLFGAIPIFVSASGLVQGTVKPLCSCINPVGVCALLCMRRDGKKLPNFSIGQNVTSPYIKRPFLPSGLAGLRQWSFPQRIMAQPAMMPQAPCETETVTQTITYTQVRTHLSLLPVTKFKTVKESASLKETPAPLASILLKTVDHTSMVHDTKTVFVTNTLPPVTQYLTKQSVQVLTPLPTTVVKEIRVPPSIFVSTQLVPVTSISILTSTVTRFSVSVVTATPTPSMDNTYINVQPLPDKKPGVLIEFHDSNQTVKRVRVVSPINLSPESAPFRESQPEALGAAGPSVPLPAPAPGPAAKTRFKTLLITSVKYFTKTKTVTSILATTNIKTKTLTNTQTNTRTTTALSIRPVTSIKLVEHTKNVTSTVTEKQVSTQTVQKTVTVTAHPTPSTSIKTVTIHKTKPVTISSITTKTKPVVSTKTIYITTVKPTYITQAVTKKAVTSMVTVTKVKTKPVTITQQKPALSTASSNNETVLRQIISDLRTKVDHYQELVHQGEERARIGDEQIDRLSTLLSKQVQ</sequence>
<dbReference type="VEuPathDB" id="MicrosporidiaDB:NEDG_01924"/>
<dbReference type="RefSeq" id="XP_067545072.1">
    <property type="nucleotide sequence ID" value="XM_067689342.1"/>
</dbReference>
<dbReference type="Proteomes" id="UP000185944">
    <property type="component" value="Unassembled WGS sequence"/>
</dbReference>
<evidence type="ECO:0000313" key="3">
    <source>
        <dbReference type="Proteomes" id="UP000185944"/>
    </source>
</evidence>
<name>A0A177EHH7_9MICR</name>
<dbReference type="STRING" id="1805483.A0A177EHH7"/>
<proteinExistence type="predicted"/>
<dbReference type="AlphaFoldDB" id="A0A177EHH7"/>
<comment type="caution">
    <text evidence="2">The sequence shown here is derived from an EMBL/GenBank/DDBJ whole genome shotgun (WGS) entry which is preliminary data.</text>
</comment>